<dbReference type="InterPro" id="IPR036388">
    <property type="entry name" value="WH-like_DNA-bd_sf"/>
</dbReference>
<dbReference type="SMART" id="SM00345">
    <property type="entry name" value="HTH_GNTR"/>
    <property type="match status" value="4"/>
</dbReference>
<dbReference type="EMBL" id="BLAF01000037">
    <property type="protein sequence ID" value="GES23043.1"/>
    <property type="molecule type" value="Genomic_DNA"/>
</dbReference>
<evidence type="ECO:0000256" key="2">
    <source>
        <dbReference type="ARBA" id="ARBA00023125"/>
    </source>
</evidence>
<accession>A0A5M3XUQ1</accession>
<dbReference type="CDD" id="cd07377">
    <property type="entry name" value="WHTH_GntR"/>
    <property type="match status" value="3"/>
</dbReference>
<dbReference type="SUPFAM" id="SSF46785">
    <property type="entry name" value="Winged helix' DNA-binding domain"/>
    <property type="match status" value="3"/>
</dbReference>
<dbReference type="AlphaFoldDB" id="A0A5M3XUQ1"/>
<keyword evidence="1" id="KW-0805">Transcription regulation</keyword>
<keyword evidence="7" id="KW-1185">Reference proteome</keyword>
<dbReference type="GO" id="GO:0003677">
    <property type="term" value="F:DNA binding"/>
    <property type="evidence" value="ECO:0007669"/>
    <property type="project" value="UniProtKB-KW"/>
</dbReference>
<name>A0A5M3XUQ1_9ACTN</name>
<dbReference type="GO" id="GO:0003700">
    <property type="term" value="F:DNA-binding transcription factor activity"/>
    <property type="evidence" value="ECO:0007669"/>
    <property type="project" value="InterPro"/>
</dbReference>
<feature type="domain" description="HTH gntR-type" evidence="5">
    <location>
        <begin position="465"/>
        <end position="533"/>
    </location>
</feature>
<protein>
    <recommendedName>
        <fullName evidence="5">HTH gntR-type domain-containing protein</fullName>
    </recommendedName>
</protein>
<dbReference type="PROSITE" id="PS50949">
    <property type="entry name" value="HTH_GNTR"/>
    <property type="match status" value="3"/>
</dbReference>
<evidence type="ECO:0000259" key="5">
    <source>
        <dbReference type="PROSITE" id="PS50949"/>
    </source>
</evidence>
<evidence type="ECO:0000313" key="7">
    <source>
        <dbReference type="Proteomes" id="UP000377595"/>
    </source>
</evidence>
<evidence type="ECO:0000256" key="4">
    <source>
        <dbReference type="SAM" id="MobiDB-lite"/>
    </source>
</evidence>
<reference evidence="6 7" key="1">
    <citation type="submission" date="2019-10" db="EMBL/GenBank/DDBJ databases">
        <title>Whole genome shotgun sequence of Acrocarpospora pleiomorpha NBRC 16267.</title>
        <authorList>
            <person name="Ichikawa N."/>
            <person name="Kimura A."/>
            <person name="Kitahashi Y."/>
            <person name="Komaki H."/>
            <person name="Oguchi A."/>
        </authorList>
    </citation>
    <scope>NUCLEOTIDE SEQUENCE [LARGE SCALE GENOMIC DNA]</scope>
    <source>
        <strain evidence="6 7">NBRC 16267</strain>
    </source>
</reference>
<dbReference type="PANTHER" id="PTHR44846">
    <property type="entry name" value="MANNOSYL-D-GLYCERATE TRANSPORT/METABOLISM SYSTEM REPRESSOR MNGR-RELATED"/>
    <property type="match status" value="1"/>
</dbReference>
<dbReference type="InterPro" id="IPR000524">
    <property type="entry name" value="Tscrpt_reg_HTH_GntR"/>
</dbReference>
<keyword evidence="2" id="KW-0238">DNA-binding</keyword>
<evidence type="ECO:0000313" key="6">
    <source>
        <dbReference type="EMBL" id="GES23043.1"/>
    </source>
</evidence>
<comment type="caution">
    <text evidence="6">The sequence shown here is derived from an EMBL/GenBank/DDBJ whole genome shotgun (WGS) entry which is preliminary data.</text>
</comment>
<evidence type="ECO:0000256" key="1">
    <source>
        <dbReference type="ARBA" id="ARBA00023015"/>
    </source>
</evidence>
<dbReference type="Gene3D" id="1.10.10.10">
    <property type="entry name" value="Winged helix-like DNA-binding domain superfamily/Winged helix DNA-binding domain"/>
    <property type="match status" value="4"/>
</dbReference>
<dbReference type="InterPro" id="IPR050679">
    <property type="entry name" value="Bact_HTH_transcr_reg"/>
</dbReference>
<feature type="domain" description="HTH gntR-type" evidence="5">
    <location>
        <begin position="290"/>
        <end position="358"/>
    </location>
</feature>
<proteinExistence type="predicted"/>
<keyword evidence="3" id="KW-0804">Transcription</keyword>
<sequence>MMHQIGTEVLVRKYRAGATLAQVAADTGMSVSAVYERLKAWGEPFRPRSYRPGQGITTSDLVSRYRGGESIAAIAASVRMDNKTIRRRLVEAGVRIRPPGHRVRRPMAPVEPKSVESVETPGERAEVSGEELAGLYRAGWGLDALGVEFGMPAHRVRALLLAAGVELRGRGRPRRDVVAARPGLPVVSGLRVLGSSGPEEREVWRVMADEVIARIRSGELAEGARIPSQAELMLAFAEPNREHARRAVQVLCSWRWAVALGPRTFVVSPASKWPSRGEGRAARIHRGGPEPVYRQIADILAEEIADGEIKPGAMAPSQIELRREFGVSHMSARKARQELHDRGLVYTVGGASRFVGSEGTPLRGEGEEAADSGDGLGGANRIRRDGPVPMYRQIAVIIADQIARGELGAGEMVPSEKDLRREFGIAQMTARNVHRELRDRGLAHTLSGAGTFVGPKGTPRPDSLLPMFQVIVNELVAEIRAGKIGPEDPIPSENVLVLDKGASKATVRRAVAMLREDGWVFTVPQRGTFVAHPDQWPKLP</sequence>
<feature type="domain" description="HTH gntR-type" evidence="5">
    <location>
        <begin position="388"/>
        <end position="456"/>
    </location>
</feature>
<dbReference type="Proteomes" id="UP000377595">
    <property type="component" value="Unassembled WGS sequence"/>
</dbReference>
<dbReference type="InterPro" id="IPR036390">
    <property type="entry name" value="WH_DNA-bd_sf"/>
</dbReference>
<organism evidence="6 7">
    <name type="scientific">Acrocarpospora pleiomorpha</name>
    <dbReference type="NCBI Taxonomy" id="90975"/>
    <lineage>
        <taxon>Bacteria</taxon>
        <taxon>Bacillati</taxon>
        <taxon>Actinomycetota</taxon>
        <taxon>Actinomycetes</taxon>
        <taxon>Streptosporangiales</taxon>
        <taxon>Streptosporangiaceae</taxon>
        <taxon>Acrocarpospora</taxon>
    </lineage>
</organism>
<dbReference type="GO" id="GO:0045892">
    <property type="term" value="P:negative regulation of DNA-templated transcription"/>
    <property type="evidence" value="ECO:0007669"/>
    <property type="project" value="TreeGrafter"/>
</dbReference>
<feature type="region of interest" description="Disordered" evidence="4">
    <location>
        <begin position="100"/>
        <end position="121"/>
    </location>
</feature>
<dbReference type="Pfam" id="PF00392">
    <property type="entry name" value="GntR"/>
    <property type="match status" value="3"/>
</dbReference>
<gene>
    <name evidence="6" type="ORF">Aple_059420</name>
</gene>
<dbReference type="PANTHER" id="PTHR44846:SF1">
    <property type="entry name" value="MANNOSYL-D-GLYCERATE TRANSPORT_METABOLISM SYSTEM REPRESSOR MNGR-RELATED"/>
    <property type="match status" value="1"/>
</dbReference>
<feature type="region of interest" description="Disordered" evidence="4">
    <location>
        <begin position="357"/>
        <end position="382"/>
    </location>
</feature>
<evidence type="ECO:0000256" key="3">
    <source>
        <dbReference type="ARBA" id="ARBA00023163"/>
    </source>
</evidence>